<dbReference type="OrthoDB" id="5525796at2"/>
<feature type="signal peptide" evidence="2">
    <location>
        <begin position="1"/>
        <end position="17"/>
    </location>
</feature>
<gene>
    <name evidence="3" type="ORF">DB31_4768</name>
</gene>
<dbReference type="PROSITE" id="PS51257">
    <property type="entry name" value="PROKAR_LIPOPROTEIN"/>
    <property type="match status" value="1"/>
</dbReference>
<evidence type="ECO:0000313" key="4">
    <source>
        <dbReference type="Proteomes" id="UP000028725"/>
    </source>
</evidence>
<feature type="chain" id="PRO_5001799127" description="Lipoprotein" evidence="2">
    <location>
        <begin position="18"/>
        <end position="259"/>
    </location>
</feature>
<dbReference type="STRING" id="394096.DB31_4768"/>
<evidence type="ECO:0000313" key="3">
    <source>
        <dbReference type="EMBL" id="KFE60855.1"/>
    </source>
</evidence>
<reference evidence="3 4" key="1">
    <citation type="submission" date="2014-04" db="EMBL/GenBank/DDBJ databases">
        <title>Genome assembly of Hyalangium minutum DSM 14724.</title>
        <authorList>
            <person name="Sharma G."/>
            <person name="Subramanian S."/>
        </authorList>
    </citation>
    <scope>NUCLEOTIDE SEQUENCE [LARGE SCALE GENOMIC DNA]</scope>
    <source>
        <strain evidence="3 4">DSM 14724</strain>
    </source>
</reference>
<sequence length="259" mass="26903">MSRVRHLLFLAAVGAGAAGCRSVGPSEVQLPAKLDARLRSNAQACVERLNRDRTRAQSAMNLSDVLVLLGASAGAAGSIAAAFLTKTSSRRASALVGAIGALTAGAPKTLDDPADILTKRARAERHWVVGYKVLTQTVIASTPESLGAQSKQVAELTGDSAKAAMEISSQQRQKALLYVLDRFIDCTADQPPENFEELPASGIFAIGSTPVASAKAPEGSQKIAPADSQEAVRLYAASPEASDRTLPEAPQESGTTTPP</sequence>
<dbReference type="AlphaFoldDB" id="A0A085VZJ2"/>
<name>A0A085VZJ2_9BACT</name>
<dbReference type="Proteomes" id="UP000028725">
    <property type="component" value="Unassembled WGS sequence"/>
</dbReference>
<evidence type="ECO:0000256" key="2">
    <source>
        <dbReference type="SAM" id="SignalP"/>
    </source>
</evidence>
<accession>A0A085VZJ2</accession>
<proteinExistence type="predicted"/>
<evidence type="ECO:0000256" key="1">
    <source>
        <dbReference type="SAM" id="MobiDB-lite"/>
    </source>
</evidence>
<keyword evidence="4" id="KW-1185">Reference proteome</keyword>
<protein>
    <recommendedName>
        <fullName evidence="5">Lipoprotein</fullName>
    </recommendedName>
</protein>
<dbReference type="RefSeq" id="WP_044198835.1">
    <property type="nucleotide sequence ID" value="NZ_JMCB01000028.1"/>
</dbReference>
<organism evidence="3 4">
    <name type="scientific">Hyalangium minutum</name>
    <dbReference type="NCBI Taxonomy" id="394096"/>
    <lineage>
        <taxon>Bacteria</taxon>
        <taxon>Pseudomonadati</taxon>
        <taxon>Myxococcota</taxon>
        <taxon>Myxococcia</taxon>
        <taxon>Myxococcales</taxon>
        <taxon>Cystobacterineae</taxon>
        <taxon>Archangiaceae</taxon>
        <taxon>Hyalangium</taxon>
    </lineage>
</organism>
<evidence type="ECO:0008006" key="5">
    <source>
        <dbReference type="Google" id="ProtNLM"/>
    </source>
</evidence>
<feature type="region of interest" description="Disordered" evidence="1">
    <location>
        <begin position="236"/>
        <end position="259"/>
    </location>
</feature>
<comment type="caution">
    <text evidence="3">The sequence shown here is derived from an EMBL/GenBank/DDBJ whole genome shotgun (WGS) entry which is preliminary data.</text>
</comment>
<keyword evidence="2" id="KW-0732">Signal</keyword>
<dbReference type="EMBL" id="JMCB01000028">
    <property type="protein sequence ID" value="KFE60855.1"/>
    <property type="molecule type" value="Genomic_DNA"/>
</dbReference>